<name>A0A814C2B9_9BILA</name>
<evidence type="ECO:0000259" key="3">
    <source>
        <dbReference type="Pfam" id="PF15508"/>
    </source>
</evidence>
<dbReference type="Gene3D" id="3.60.60.10">
    <property type="entry name" value="Penicillin V Acylase, Chain A"/>
    <property type="match status" value="1"/>
</dbReference>
<comment type="caution">
    <text evidence="4">The sequence shown here is derived from an EMBL/GenBank/DDBJ whole genome shotgun (WGS) entry which is preliminary data.</text>
</comment>
<feature type="domain" description="Choloylglycine hydrolase/NAAA C-terminal" evidence="2">
    <location>
        <begin position="126"/>
        <end position="251"/>
    </location>
</feature>
<evidence type="ECO:0000256" key="1">
    <source>
        <dbReference type="ARBA" id="ARBA00022801"/>
    </source>
</evidence>
<dbReference type="PANTHER" id="PTHR28583:SF4">
    <property type="entry name" value="N-ACYLETHANOLAMINE-HYDROLYZING ACID AMIDASE"/>
    <property type="match status" value="1"/>
</dbReference>
<organism evidence="4 6">
    <name type="scientific">Didymodactylos carnosus</name>
    <dbReference type="NCBI Taxonomy" id="1234261"/>
    <lineage>
        <taxon>Eukaryota</taxon>
        <taxon>Metazoa</taxon>
        <taxon>Spiralia</taxon>
        <taxon>Gnathifera</taxon>
        <taxon>Rotifera</taxon>
        <taxon>Eurotatoria</taxon>
        <taxon>Bdelloidea</taxon>
        <taxon>Philodinida</taxon>
        <taxon>Philodinidae</taxon>
        <taxon>Didymodactylos</taxon>
    </lineage>
</organism>
<evidence type="ECO:0008006" key="7">
    <source>
        <dbReference type="Google" id="ProtNLM"/>
    </source>
</evidence>
<dbReference type="AlphaFoldDB" id="A0A814C2B9"/>
<dbReference type="OrthoDB" id="5273684at2759"/>
<dbReference type="InterPro" id="IPR029132">
    <property type="entry name" value="CBAH/NAAA_C"/>
</dbReference>
<dbReference type="Proteomes" id="UP000663829">
    <property type="component" value="Unassembled WGS sequence"/>
</dbReference>
<dbReference type="Pfam" id="PF15508">
    <property type="entry name" value="NAAA-beta"/>
    <property type="match status" value="1"/>
</dbReference>
<dbReference type="EMBL" id="CAJNOQ010002056">
    <property type="protein sequence ID" value="CAF0935867.1"/>
    <property type="molecule type" value="Genomic_DNA"/>
</dbReference>
<proteinExistence type="predicted"/>
<accession>A0A814C2B9</accession>
<dbReference type="EMBL" id="CAJOBC010002056">
    <property type="protein sequence ID" value="CAF3713123.1"/>
    <property type="molecule type" value="Genomic_DNA"/>
</dbReference>
<sequence>MSTSTGNFVLKIMSSLLCNIPSDVSVPPRFIVNLDLPPMLRWQHILRLYKDQFHIVEQQIESMISELIGQWLGPMLEGTLSTIMSGITRLGLIYYGEELKGFSEVIEISLGRLVLMQFVYECFACCTSIVCKDQQTGIPVHIRTMDWELDFLKPLTIDVDFQKSGQTIFKATTWIGYVGILTGMRLQDGYSISVNFRHTAGSFKTNLKTALSSGWPIGFLVREVLESTHSYDLAVEQLSESTIIAPCYFTICGTSQNKTVGTLLTRKQQSEENMWIVSENGPIIQTNIDHWSSSKEEDIFFSIARRTLAKKLLNKMKTVNEYELWNLVSTPPIYNKITIYGTLMCPEYGIYHTRHPQEKIGFNTKETIQFIPVMDIK</sequence>
<protein>
    <recommendedName>
        <fullName evidence="7">Acid ceramidase</fullName>
    </recommendedName>
</protein>
<dbReference type="GO" id="GO:0016810">
    <property type="term" value="F:hydrolase activity, acting on carbon-nitrogen (but not peptide) bonds"/>
    <property type="evidence" value="ECO:0007669"/>
    <property type="project" value="TreeGrafter"/>
</dbReference>
<evidence type="ECO:0000259" key="2">
    <source>
        <dbReference type="Pfam" id="PF02275"/>
    </source>
</evidence>
<dbReference type="InterPro" id="IPR029130">
    <property type="entry name" value="Acid_ceramidase_N"/>
</dbReference>
<evidence type="ECO:0000313" key="5">
    <source>
        <dbReference type="EMBL" id="CAF3713123.1"/>
    </source>
</evidence>
<feature type="non-terminal residue" evidence="4">
    <location>
        <position position="1"/>
    </location>
</feature>
<evidence type="ECO:0000313" key="6">
    <source>
        <dbReference type="Proteomes" id="UP000663829"/>
    </source>
</evidence>
<dbReference type="Proteomes" id="UP000681722">
    <property type="component" value="Unassembled WGS sequence"/>
</dbReference>
<dbReference type="Pfam" id="PF02275">
    <property type="entry name" value="CBAH"/>
    <property type="match status" value="1"/>
</dbReference>
<reference evidence="4" key="1">
    <citation type="submission" date="2021-02" db="EMBL/GenBank/DDBJ databases">
        <authorList>
            <person name="Nowell W R."/>
        </authorList>
    </citation>
    <scope>NUCLEOTIDE SEQUENCE</scope>
</reference>
<feature type="domain" description="Acid ceramidase N-terminal" evidence="3">
    <location>
        <begin position="27"/>
        <end position="78"/>
    </location>
</feature>
<gene>
    <name evidence="4" type="ORF">GPM918_LOCUS10437</name>
    <name evidence="5" type="ORF">SRO942_LOCUS10438</name>
</gene>
<dbReference type="PANTHER" id="PTHR28583">
    <property type="entry name" value="ACID AMIDASE"/>
    <property type="match status" value="1"/>
</dbReference>
<keyword evidence="6" id="KW-1185">Reference proteome</keyword>
<evidence type="ECO:0000313" key="4">
    <source>
        <dbReference type="EMBL" id="CAF0935867.1"/>
    </source>
</evidence>
<keyword evidence="1" id="KW-0378">Hydrolase</keyword>